<comment type="caution">
    <text evidence="3">The sequence shown here is derived from an EMBL/GenBank/DDBJ whole genome shotgun (WGS) entry which is preliminary data.</text>
</comment>
<feature type="compositionally biased region" description="Polar residues" evidence="1">
    <location>
        <begin position="426"/>
        <end position="436"/>
    </location>
</feature>
<feature type="compositionally biased region" description="Basic and acidic residues" evidence="1">
    <location>
        <begin position="410"/>
        <end position="425"/>
    </location>
</feature>
<feature type="region of interest" description="Disordered" evidence="1">
    <location>
        <begin position="410"/>
        <end position="447"/>
    </location>
</feature>
<gene>
    <name evidence="3" type="ORF">RUM44_004438</name>
</gene>
<feature type="signal peptide" evidence="2">
    <location>
        <begin position="1"/>
        <end position="21"/>
    </location>
</feature>
<evidence type="ECO:0000256" key="2">
    <source>
        <dbReference type="SAM" id="SignalP"/>
    </source>
</evidence>
<feature type="compositionally biased region" description="Basic and acidic residues" evidence="1">
    <location>
        <begin position="357"/>
        <end position="380"/>
    </location>
</feature>
<feature type="region of interest" description="Disordered" evidence="1">
    <location>
        <begin position="357"/>
        <end position="395"/>
    </location>
</feature>
<evidence type="ECO:0000313" key="4">
    <source>
        <dbReference type="Proteomes" id="UP001359485"/>
    </source>
</evidence>
<reference evidence="3 4" key="1">
    <citation type="submission" date="2023-09" db="EMBL/GenBank/DDBJ databases">
        <title>Genomes of two closely related lineages of the louse Polyplax serrata with different host specificities.</title>
        <authorList>
            <person name="Martinu J."/>
            <person name="Tarabai H."/>
            <person name="Stefka J."/>
            <person name="Hypsa V."/>
        </authorList>
    </citation>
    <scope>NUCLEOTIDE SEQUENCE [LARGE SCALE GENOMIC DNA]</scope>
    <source>
        <strain evidence="3">98ZLc_SE</strain>
    </source>
</reference>
<dbReference type="EMBL" id="JAWJWF010000004">
    <property type="protein sequence ID" value="KAK6633831.1"/>
    <property type="molecule type" value="Genomic_DNA"/>
</dbReference>
<dbReference type="Proteomes" id="UP001359485">
    <property type="component" value="Unassembled WGS sequence"/>
</dbReference>
<evidence type="ECO:0000256" key="1">
    <source>
        <dbReference type="SAM" id="MobiDB-lite"/>
    </source>
</evidence>
<name>A0ABR1B2V1_POLSC</name>
<organism evidence="3 4">
    <name type="scientific">Polyplax serrata</name>
    <name type="common">Common mouse louse</name>
    <dbReference type="NCBI Taxonomy" id="468196"/>
    <lineage>
        <taxon>Eukaryota</taxon>
        <taxon>Metazoa</taxon>
        <taxon>Ecdysozoa</taxon>
        <taxon>Arthropoda</taxon>
        <taxon>Hexapoda</taxon>
        <taxon>Insecta</taxon>
        <taxon>Pterygota</taxon>
        <taxon>Neoptera</taxon>
        <taxon>Paraneoptera</taxon>
        <taxon>Psocodea</taxon>
        <taxon>Troctomorpha</taxon>
        <taxon>Phthiraptera</taxon>
        <taxon>Anoplura</taxon>
        <taxon>Polyplacidae</taxon>
        <taxon>Polyplax</taxon>
    </lineage>
</organism>
<accession>A0ABR1B2V1</accession>
<feature type="region of interest" description="Disordered" evidence="1">
    <location>
        <begin position="309"/>
        <end position="341"/>
    </location>
</feature>
<sequence>MRRDALLQLKSAFLLISFCSTFSPNSGAILPVNNTAAPVGGTQSSITNPLETFPVANATTNLLERKDSDESIVKNSTEETRESGSKDVNVKLEHDVKSSTKRETENGTLNLLKPFLLFPQFPFLFPKEEEDESNGLKDGLSPGKLDDEVKEKGKPFVFFKFAFNIREIPPLNVTDKLNESKVIDMQKLSFDGSPLDFIEKKNFETGQNSDEKKALNGFFDDFSLFPDSDLDDLFPKPDLFFPDFLFRLKPLRKLSRRKRAMMKPEQQNDFKFIMDVFDEAFTKTKRELEQTNPILDFLRGPLRKDFDSIPNNAFASQPLGKRRNKKNVKRSKNKEKKKRESSVMLIDKIVNVERSHENTPDVLESFKEKRETSSLKEAETPKVQGSDPNQEEIPVHLLQKSKVTEFVKRQQREASLPHDKVELESTSKGNSTVSNNTDEDGISKSEKAPSKVVNLIRKVVNSTDTILSYAGDLIKVMDTLEDKLKNRVKLNTEEDTTTADNRIEVNFLYDDIEKNITKVLRQFLAFFSKIDKLKIDLGEIKPVDWMEDINVQDKSDSGKRSKKNADFIEGYVDKEKKQRQVADLNYLFLTMTLPTVISKYQSLSRENPVVVSDDFRNAIRILSRSSFCHALVGLLRSVAN</sequence>
<feature type="region of interest" description="Disordered" evidence="1">
    <location>
        <begin position="66"/>
        <end position="103"/>
    </location>
</feature>
<keyword evidence="2" id="KW-0732">Signal</keyword>
<protein>
    <submittedName>
        <fullName evidence="3">Uncharacterized protein</fullName>
    </submittedName>
</protein>
<feature type="chain" id="PRO_5046223073" evidence="2">
    <location>
        <begin position="22"/>
        <end position="640"/>
    </location>
</feature>
<feature type="compositionally biased region" description="Basic residues" evidence="1">
    <location>
        <begin position="320"/>
        <end position="339"/>
    </location>
</feature>
<proteinExistence type="predicted"/>
<keyword evidence="4" id="KW-1185">Reference proteome</keyword>
<evidence type="ECO:0000313" key="3">
    <source>
        <dbReference type="EMBL" id="KAK6633831.1"/>
    </source>
</evidence>